<organism evidence="10 11">
    <name type="scientific">Oncorhynchus tshawytscha</name>
    <name type="common">Chinook salmon</name>
    <name type="synonym">Salmo tshawytscha</name>
    <dbReference type="NCBI Taxonomy" id="74940"/>
    <lineage>
        <taxon>Eukaryota</taxon>
        <taxon>Metazoa</taxon>
        <taxon>Chordata</taxon>
        <taxon>Craniata</taxon>
        <taxon>Vertebrata</taxon>
        <taxon>Euteleostomi</taxon>
        <taxon>Actinopterygii</taxon>
        <taxon>Neopterygii</taxon>
        <taxon>Teleostei</taxon>
        <taxon>Protacanthopterygii</taxon>
        <taxon>Salmoniformes</taxon>
        <taxon>Salmonidae</taxon>
        <taxon>Salmoninae</taxon>
        <taxon>Oncorhynchus</taxon>
    </lineage>
</organism>
<evidence type="ECO:0000313" key="10">
    <source>
        <dbReference type="Ensembl" id="ENSOTSP00005139532.1"/>
    </source>
</evidence>
<dbReference type="SMART" id="SM00076">
    <property type="entry name" value="IFabd"/>
    <property type="match status" value="1"/>
</dbReference>
<keyword evidence="11" id="KW-1185">Reference proteome</keyword>
<keyword evidence="5 9" id="KW-0732">Signal</keyword>
<dbReference type="Proteomes" id="UP000694402">
    <property type="component" value="Unassembled WGS sequence"/>
</dbReference>
<dbReference type="PANTHER" id="PTHR11691:SF73">
    <property type="entry name" value="INTERFERON BETA"/>
    <property type="match status" value="1"/>
</dbReference>
<dbReference type="InterPro" id="IPR000471">
    <property type="entry name" value="Interferon_alpha/beta/delta"/>
</dbReference>
<dbReference type="SUPFAM" id="SSF47266">
    <property type="entry name" value="4-helical cytokines"/>
    <property type="match status" value="1"/>
</dbReference>
<dbReference type="GO" id="GO:0005615">
    <property type="term" value="C:extracellular space"/>
    <property type="evidence" value="ECO:0007669"/>
    <property type="project" value="UniProtKB-KW"/>
</dbReference>
<dbReference type="GO" id="GO:0005126">
    <property type="term" value="F:cytokine receptor binding"/>
    <property type="evidence" value="ECO:0007669"/>
    <property type="project" value="InterPro"/>
</dbReference>
<keyword evidence="3 8" id="KW-0202">Cytokine</keyword>
<evidence type="ECO:0000256" key="5">
    <source>
        <dbReference type="ARBA" id="ARBA00022729"/>
    </source>
</evidence>
<dbReference type="InterPro" id="IPR009079">
    <property type="entry name" value="4_helix_cytokine-like_core"/>
</dbReference>
<accession>A0AAZ3RD67</accession>
<evidence type="ECO:0000256" key="8">
    <source>
        <dbReference type="RuleBase" id="RU000436"/>
    </source>
</evidence>
<dbReference type="Pfam" id="PF00143">
    <property type="entry name" value="Interferon"/>
    <property type="match status" value="1"/>
</dbReference>
<proteinExistence type="inferred from homology"/>
<comment type="subcellular location">
    <subcellularLocation>
        <location evidence="1">Secreted</location>
    </subcellularLocation>
</comment>
<evidence type="ECO:0000256" key="2">
    <source>
        <dbReference type="ARBA" id="ARBA00011033"/>
    </source>
</evidence>
<dbReference type="Gene3D" id="1.20.1250.10">
    <property type="match status" value="1"/>
</dbReference>
<keyword evidence="7" id="KW-1015">Disulfide bond</keyword>
<dbReference type="GO" id="GO:0051607">
    <property type="term" value="P:defense response to virus"/>
    <property type="evidence" value="ECO:0007669"/>
    <property type="project" value="UniProtKB-KW"/>
</dbReference>
<keyword evidence="4" id="KW-0964">Secreted</keyword>
<keyword evidence="6 8" id="KW-0051">Antiviral defense</keyword>
<reference evidence="10" key="3">
    <citation type="submission" date="2025-09" db="UniProtKB">
        <authorList>
            <consortium name="Ensembl"/>
        </authorList>
    </citation>
    <scope>IDENTIFICATION</scope>
</reference>
<reference evidence="11" key="1">
    <citation type="journal article" date="2018" name="PLoS ONE">
        <title>Chinook salmon (Oncorhynchus tshawytscha) genome and transcriptome.</title>
        <authorList>
            <person name="Christensen K.A."/>
            <person name="Leong J.S."/>
            <person name="Sakhrani D."/>
            <person name="Biagi C.A."/>
            <person name="Minkley D.R."/>
            <person name="Withler R.E."/>
            <person name="Rondeau E.B."/>
            <person name="Koop B.F."/>
            <person name="Devlin R.H."/>
        </authorList>
    </citation>
    <scope>NUCLEOTIDE SEQUENCE [LARGE SCALE GENOMIC DNA]</scope>
</reference>
<name>A0AAZ3RD67_ONCTS</name>
<protein>
    <submittedName>
        <fullName evidence="10">Uncharacterized protein</fullName>
    </submittedName>
</protein>
<dbReference type="Ensembl" id="ENSOTST00005125507.1">
    <property type="protein sequence ID" value="ENSOTSP00005139532.1"/>
    <property type="gene ID" value="ENSOTSG00005050442.1"/>
</dbReference>
<comment type="similarity">
    <text evidence="2 8">Belongs to the alpha/beta interferon family.</text>
</comment>
<evidence type="ECO:0000256" key="1">
    <source>
        <dbReference type="ARBA" id="ARBA00004613"/>
    </source>
</evidence>
<evidence type="ECO:0000256" key="4">
    <source>
        <dbReference type="ARBA" id="ARBA00022525"/>
    </source>
</evidence>
<feature type="chain" id="PRO_5044283894" evidence="9">
    <location>
        <begin position="20"/>
        <end position="161"/>
    </location>
</feature>
<sequence>MLAFKWLSIYLTLFCSAYTRSLFDIGMTLFQVERMFPEHVFKNTQGEDVSVVALESLEYMAQLFNSLTPKLEGCVGCGVGASSGDGGSVTSGKGSLKTYFNKLNTILIQKEHSACAWEITRVEVRDNLVQFKKFLDSSQALRKKRSVGEPHNHHWRHVTCF</sequence>
<evidence type="ECO:0000256" key="6">
    <source>
        <dbReference type="ARBA" id="ARBA00023118"/>
    </source>
</evidence>
<dbReference type="GO" id="GO:0006955">
    <property type="term" value="P:immune response"/>
    <property type="evidence" value="ECO:0007669"/>
    <property type="project" value="UniProtKB-ARBA"/>
</dbReference>
<feature type="signal peptide" evidence="9">
    <location>
        <begin position="1"/>
        <end position="19"/>
    </location>
</feature>
<reference evidence="10" key="2">
    <citation type="submission" date="2025-08" db="UniProtKB">
        <authorList>
            <consortium name="Ensembl"/>
        </authorList>
    </citation>
    <scope>IDENTIFICATION</scope>
</reference>
<evidence type="ECO:0000256" key="3">
    <source>
        <dbReference type="ARBA" id="ARBA00022514"/>
    </source>
</evidence>
<dbReference type="GeneTree" id="ENSGT00940000171795"/>
<dbReference type="PANTHER" id="PTHR11691">
    <property type="entry name" value="TYPE I INTERFERON"/>
    <property type="match status" value="1"/>
</dbReference>
<evidence type="ECO:0000256" key="7">
    <source>
        <dbReference type="ARBA" id="ARBA00023157"/>
    </source>
</evidence>
<evidence type="ECO:0000313" key="11">
    <source>
        <dbReference type="Proteomes" id="UP000694402"/>
    </source>
</evidence>
<evidence type="ECO:0000256" key="9">
    <source>
        <dbReference type="SAM" id="SignalP"/>
    </source>
</evidence>
<dbReference type="AlphaFoldDB" id="A0AAZ3RD67"/>
<dbReference type="GO" id="GO:0005125">
    <property type="term" value="F:cytokine activity"/>
    <property type="evidence" value="ECO:0007669"/>
    <property type="project" value="UniProtKB-KW"/>
</dbReference>